<feature type="region of interest" description="Disordered" evidence="19">
    <location>
        <begin position="446"/>
        <end position="473"/>
    </location>
</feature>
<evidence type="ECO:0000256" key="6">
    <source>
        <dbReference type="ARBA" id="ARBA00022670"/>
    </source>
</evidence>
<organism evidence="23 24">
    <name type="scientific">Pendulispora albinea</name>
    <dbReference type="NCBI Taxonomy" id="2741071"/>
    <lineage>
        <taxon>Bacteria</taxon>
        <taxon>Pseudomonadati</taxon>
        <taxon>Myxococcota</taxon>
        <taxon>Myxococcia</taxon>
        <taxon>Myxococcales</taxon>
        <taxon>Sorangiineae</taxon>
        <taxon>Pendulisporaceae</taxon>
        <taxon>Pendulispora</taxon>
    </lineage>
</organism>
<feature type="compositionally biased region" description="Gly residues" evidence="19">
    <location>
        <begin position="62"/>
        <end position="105"/>
    </location>
</feature>
<dbReference type="InterPro" id="IPR023346">
    <property type="entry name" value="Lysozyme-like_dom_sf"/>
</dbReference>
<dbReference type="InterPro" id="IPR001264">
    <property type="entry name" value="Glyco_trans_51"/>
</dbReference>
<dbReference type="InterPro" id="IPR036950">
    <property type="entry name" value="PBP_transglycosylase"/>
</dbReference>
<evidence type="ECO:0000256" key="8">
    <source>
        <dbReference type="ARBA" id="ARBA00022679"/>
    </source>
</evidence>
<keyword evidence="6" id="KW-0645">Protease</keyword>
<dbReference type="InterPro" id="IPR050396">
    <property type="entry name" value="Glycosyltr_51/Transpeptidase"/>
</dbReference>
<evidence type="ECO:0000313" key="23">
    <source>
        <dbReference type="EMBL" id="WXB14070.1"/>
    </source>
</evidence>
<keyword evidence="14 20" id="KW-0472">Membrane</keyword>
<dbReference type="PANTHER" id="PTHR32282">
    <property type="entry name" value="BINDING PROTEIN TRANSPEPTIDASE, PUTATIVE-RELATED"/>
    <property type="match status" value="1"/>
</dbReference>
<evidence type="ECO:0000256" key="11">
    <source>
        <dbReference type="ARBA" id="ARBA00022960"/>
    </source>
</evidence>
<comment type="pathway">
    <text evidence="2">Cell wall biogenesis; peptidoglycan biosynthesis.</text>
</comment>
<keyword evidence="9 20" id="KW-0812">Transmembrane</keyword>
<comment type="similarity">
    <text evidence="4">In the N-terminal section; belongs to the glycosyltransferase 51 family.</text>
</comment>
<dbReference type="RefSeq" id="WP_394823688.1">
    <property type="nucleotide sequence ID" value="NZ_CP089984.1"/>
</dbReference>
<proteinExistence type="inferred from homology"/>
<feature type="region of interest" description="Disordered" evidence="19">
    <location>
        <begin position="1"/>
        <end position="105"/>
    </location>
</feature>
<feature type="domain" description="Glycosyl transferase family 51" evidence="22">
    <location>
        <begin position="182"/>
        <end position="357"/>
    </location>
</feature>
<dbReference type="SUPFAM" id="SSF53955">
    <property type="entry name" value="Lysozyme-like"/>
    <property type="match status" value="1"/>
</dbReference>
<keyword evidence="15" id="KW-0511">Multifunctional enzyme</keyword>
<feature type="region of interest" description="Disordered" evidence="19">
    <location>
        <begin position="886"/>
        <end position="910"/>
    </location>
</feature>
<evidence type="ECO:0000256" key="19">
    <source>
        <dbReference type="SAM" id="MobiDB-lite"/>
    </source>
</evidence>
<feature type="transmembrane region" description="Helical" evidence="20">
    <location>
        <begin position="133"/>
        <end position="152"/>
    </location>
</feature>
<dbReference type="Gene3D" id="1.10.3810.10">
    <property type="entry name" value="Biosynthetic peptidoglycan transglycosylase-like"/>
    <property type="match status" value="1"/>
</dbReference>
<evidence type="ECO:0000256" key="17">
    <source>
        <dbReference type="ARBA" id="ARBA00044770"/>
    </source>
</evidence>
<dbReference type="Pfam" id="PF00912">
    <property type="entry name" value="Transgly"/>
    <property type="match status" value="1"/>
</dbReference>
<feature type="domain" description="Penicillin-binding protein transpeptidase" evidence="21">
    <location>
        <begin position="570"/>
        <end position="805"/>
    </location>
</feature>
<evidence type="ECO:0000256" key="15">
    <source>
        <dbReference type="ARBA" id="ARBA00023268"/>
    </source>
</evidence>
<comment type="subcellular location">
    <subcellularLocation>
        <location evidence="1">Membrane</location>
    </subcellularLocation>
</comment>
<evidence type="ECO:0000256" key="14">
    <source>
        <dbReference type="ARBA" id="ARBA00023136"/>
    </source>
</evidence>
<evidence type="ECO:0000256" key="13">
    <source>
        <dbReference type="ARBA" id="ARBA00022989"/>
    </source>
</evidence>
<dbReference type="NCBIfam" id="TIGR02074">
    <property type="entry name" value="PBP_1a_fam"/>
    <property type="match status" value="1"/>
</dbReference>
<evidence type="ECO:0000256" key="5">
    <source>
        <dbReference type="ARBA" id="ARBA00022645"/>
    </source>
</evidence>
<evidence type="ECO:0000259" key="21">
    <source>
        <dbReference type="Pfam" id="PF00905"/>
    </source>
</evidence>
<evidence type="ECO:0000256" key="1">
    <source>
        <dbReference type="ARBA" id="ARBA00004370"/>
    </source>
</evidence>
<protein>
    <recommendedName>
        <fullName evidence="17">peptidoglycan glycosyltransferase</fullName>
        <ecNumber evidence="17">2.4.99.28</ecNumber>
    </recommendedName>
</protein>
<dbReference type="InterPro" id="IPR012338">
    <property type="entry name" value="Beta-lactam/transpept-like"/>
</dbReference>
<evidence type="ECO:0000256" key="3">
    <source>
        <dbReference type="ARBA" id="ARBA00007090"/>
    </source>
</evidence>
<evidence type="ECO:0000256" key="18">
    <source>
        <dbReference type="ARBA" id="ARBA00049902"/>
    </source>
</evidence>
<evidence type="ECO:0000256" key="2">
    <source>
        <dbReference type="ARBA" id="ARBA00004752"/>
    </source>
</evidence>
<keyword evidence="24" id="KW-1185">Reference proteome</keyword>
<gene>
    <name evidence="23" type="ORF">LZC94_40355</name>
</gene>
<evidence type="ECO:0000256" key="20">
    <source>
        <dbReference type="SAM" id="Phobius"/>
    </source>
</evidence>
<dbReference type="Proteomes" id="UP001370348">
    <property type="component" value="Chromosome"/>
</dbReference>
<evidence type="ECO:0000259" key="22">
    <source>
        <dbReference type="Pfam" id="PF00912"/>
    </source>
</evidence>
<keyword evidence="12" id="KW-0573">Peptidoglycan synthesis</keyword>
<dbReference type="Gene3D" id="3.40.710.10">
    <property type="entry name" value="DD-peptidase/beta-lactamase superfamily"/>
    <property type="match status" value="2"/>
</dbReference>
<keyword evidence="7" id="KW-0328">Glycosyltransferase</keyword>
<dbReference type="EC" id="2.4.99.28" evidence="17"/>
<evidence type="ECO:0000256" key="4">
    <source>
        <dbReference type="ARBA" id="ARBA00007739"/>
    </source>
</evidence>
<keyword evidence="11" id="KW-0133">Cell shape</keyword>
<sequence>MANSKPPEGTPENSQRPARPSTPETREGGIAKAVPSVPPPRSVRLTASEILEGKSRPSSPGSAGGGGGAGRGGAGGTGGTGGAGGSGGNGRGNGDGGNGDGGDGKGFGHVHERLARLFASPAWHGIGRWAKRIGIAVAAISLAGVVGLILVVRHFEAQLPSIADLKGNYRPPQVTRVLARDGTLLAEIFTERRTVVPIKSLPAHVKLAVLAAEDAGFYEHEGLNYFGIARAFAVNLKAGKKRQGGSTITQQVVKNLLLDSEKSYKRKIREALLARKLEQELEKDEILELYLNHIYFGHGRYGIQEAARDNFGKNAKDLTIAEGALLAGLVAGPESFSPRKDMKRSLSRRAFVLSQMHEKGFLNDPQYEAANAESVQLAASVEINSELAPEVVEKARRMLLELDPEGARRGGYTIQTTIDPKLQVAARKGLRDALLAYDKRHGLTGALKVPVPPQASKGKGPKPQPKDVPFEGTPSFDKHKVLIGVASGADDAQGTIDVKVGTVTGSVKLADYERYNPQGLAASVFAPAGSLLRVSLLAPVPEEARTSITTTTTSTPLAKVPLRLESGPEGALVAIDARTRNVLAMVGNYEASNGGLDRATQARRQPGSTFKPIVYSYALHSRIFTPATLIDVNPGTFGTYKPSNYEGWTATDPLRLREVLANSVNVGAVRVLEQVGPANVVEWGHALGIQSTLKPDLSLALGSYEVEPIELCGAYATFAAGGVYEEPRLVTRIVGPDGREIALKPPPPPRRVLDDAEAYVTTNMLTSVIDHGTGARARELRRPLAGKTGTSNQSKDTWFAGYSTEIASVVWVGYDDGKPLGGGESGAQTALPAWISFMKVAHEGKPPSEFPRPPGVVGVRINKKTGKLPFENDTDTMDEVFLAGTEPTEVGDATVVVGGDGGTESHAGEP</sequence>
<keyword evidence="8" id="KW-0808">Transferase</keyword>
<dbReference type="EMBL" id="CP089984">
    <property type="protein sequence ID" value="WXB14070.1"/>
    <property type="molecule type" value="Genomic_DNA"/>
</dbReference>
<accession>A0ABZ2LY55</accession>
<comment type="similarity">
    <text evidence="3">In the C-terminal section; belongs to the transpeptidase family.</text>
</comment>
<evidence type="ECO:0000256" key="7">
    <source>
        <dbReference type="ARBA" id="ARBA00022676"/>
    </source>
</evidence>
<dbReference type="SUPFAM" id="SSF56601">
    <property type="entry name" value="beta-lactamase/transpeptidase-like"/>
    <property type="match status" value="1"/>
</dbReference>
<name>A0ABZ2LY55_9BACT</name>
<keyword evidence="16" id="KW-0961">Cell wall biogenesis/degradation</keyword>
<keyword evidence="10" id="KW-0378">Hydrolase</keyword>
<evidence type="ECO:0000256" key="16">
    <source>
        <dbReference type="ARBA" id="ARBA00023316"/>
    </source>
</evidence>
<dbReference type="InterPro" id="IPR001460">
    <property type="entry name" value="PCN-bd_Tpept"/>
</dbReference>
<evidence type="ECO:0000256" key="12">
    <source>
        <dbReference type="ARBA" id="ARBA00022984"/>
    </source>
</evidence>
<evidence type="ECO:0000313" key="24">
    <source>
        <dbReference type="Proteomes" id="UP001370348"/>
    </source>
</evidence>
<keyword evidence="5" id="KW-0121">Carboxypeptidase</keyword>
<comment type="catalytic activity">
    <reaction evidence="18">
        <text>[GlcNAc-(1-&gt;4)-Mur2Ac(oyl-L-Ala-gamma-D-Glu-L-Lys-D-Ala-D-Ala)](n)-di-trans,octa-cis-undecaprenyl diphosphate + beta-D-GlcNAc-(1-&gt;4)-Mur2Ac(oyl-L-Ala-gamma-D-Glu-L-Lys-D-Ala-D-Ala)-di-trans,octa-cis-undecaprenyl diphosphate = [GlcNAc-(1-&gt;4)-Mur2Ac(oyl-L-Ala-gamma-D-Glu-L-Lys-D-Ala-D-Ala)](n+1)-di-trans,octa-cis-undecaprenyl diphosphate + di-trans,octa-cis-undecaprenyl diphosphate + H(+)</text>
        <dbReference type="Rhea" id="RHEA:23708"/>
        <dbReference type="Rhea" id="RHEA-COMP:9602"/>
        <dbReference type="Rhea" id="RHEA-COMP:9603"/>
        <dbReference type="ChEBI" id="CHEBI:15378"/>
        <dbReference type="ChEBI" id="CHEBI:58405"/>
        <dbReference type="ChEBI" id="CHEBI:60033"/>
        <dbReference type="ChEBI" id="CHEBI:78435"/>
        <dbReference type="EC" id="2.4.99.28"/>
    </reaction>
</comment>
<dbReference type="PANTHER" id="PTHR32282:SF27">
    <property type="entry name" value="PENICILLIN-BINDING PROTEIN 1A"/>
    <property type="match status" value="1"/>
</dbReference>
<evidence type="ECO:0000256" key="9">
    <source>
        <dbReference type="ARBA" id="ARBA00022692"/>
    </source>
</evidence>
<evidence type="ECO:0000256" key="10">
    <source>
        <dbReference type="ARBA" id="ARBA00022801"/>
    </source>
</evidence>
<keyword evidence="13 20" id="KW-1133">Transmembrane helix</keyword>
<reference evidence="23 24" key="1">
    <citation type="submission" date="2021-12" db="EMBL/GenBank/DDBJ databases">
        <title>Discovery of the Pendulisporaceae a myxobacterial family with distinct sporulation behavior and unique specialized metabolism.</title>
        <authorList>
            <person name="Garcia R."/>
            <person name="Popoff A."/>
            <person name="Bader C.D."/>
            <person name="Loehr J."/>
            <person name="Walesch S."/>
            <person name="Walt C."/>
            <person name="Boldt J."/>
            <person name="Bunk B."/>
            <person name="Haeckl F.J.F.P.J."/>
            <person name="Gunesch A.P."/>
            <person name="Birkelbach J."/>
            <person name="Nuebel U."/>
            <person name="Pietschmann T."/>
            <person name="Bach T."/>
            <person name="Mueller R."/>
        </authorList>
    </citation>
    <scope>NUCLEOTIDE SEQUENCE [LARGE SCALE GENOMIC DNA]</scope>
    <source>
        <strain evidence="23 24">MSr11954</strain>
    </source>
</reference>
<dbReference type="Pfam" id="PF00905">
    <property type="entry name" value="Transpeptidase"/>
    <property type="match status" value="1"/>
</dbReference>